<sequence length="197" mass="22111">MSDHTLCDGLEVIQLDTPRSGGHNQYMFNLDTLTMLLRFSGLKRIHLSTICMSYLGDHAIGSIVRSLPHLEELVIGTGYFWSTPLRITFNGIATILSSCPNLRVLGLVFDATKLGPTTPTQILGERICNTNITSLRVGFSPIEQTPGVAVALWEILPCLSEIYLEFCTHADLDRDARVTKWGDVMKYINYHKLVWNR</sequence>
<evidence type="ECO:0008006" key="3">
    <source>
        <dbReference type="Google" id="ProtNLM"/>
    </source>
</evidence>
<dbReference type="OrthoDB" id="2669171at2759"/>
<proteinExistence type="predicted"/>
<organism evidence="1 2">
    <name type="scientific">Rhizopogon vinicolor AM-OR11-026</name>
    <dbReference type="NCBI Taxonomy" id="1314800"/>
    <lineage>
        <taxon>Eukaryota</taxon>
        <taxon>Fungi</taxon>
        <taxon>Dikarya</taxon>
        <taxon>Basidiomycota</taxon>
        <taxon>Agaricomycotina</taxon>
        <taxon>Agaricomycetes</taxon>
        <taxon>Agaricomycetidae</taxon>
        <taxon>Boletales</taxon>
        <taxon>Suillineae</taxon>
        <taxon>Rhizopogonaceae</taxon>
        <taxon>Rhizopogon</taxon>
    </lineage>
</organism>
<keyword evidence="2" id="KW-1185">Reference proteome</keyword>
<reference evidence="1 2" key="1">
    <citation type="submission" date="2016-06" db="EMBL/GenBank/DDBJ databases">
        <title>Comparative genomics of the ectomycorrhizal sister species Rhizopogon vinicolor and Rhizopogon vesiculosus (Basidiomycota: Boletales) reveals a divergence of the mating type B locus.</title>
        <authorList>
            <consortium name="DOE Joint Genome Institute"/>
            <person name="Mujic A.B."/>
            <person name="Kuo A."/>
            <person name="Tritt A."/>
            <person name="Lipzen A."/>
            <person name="Chen C."/>
            <person name="Johnson J."/>
            <person name="Sharma A."/>
            <person name="Barry K."/>
            <person name="Grigoriev I.V."/>
            <person name="Spatafora J.W."/>
        </authorList>
    </citation>
    <scope>NUCLEOTIDE SEQUENCE [LARGE SCALE GENOMIC DNA]</scope>
    <source>
        <strain evidence="1 2">AM-OR11-026</strain>
    </source>
</reference>
<dbReference type="EMBL" id="KV448587">
    <property type="protein sequence ID" value="OAX34629.1"/>
    <property type="molecule type" value="Genomic_DNA"/>
</dbReference>
<name>A0A1B7MPV8_9AGAM</name>
<dbReference type="SUPFAM" id="SSF52047">
    <property type="entry name" value="RNI-like"/>
    <property type="match status" value="1"/>
</dbReference>
<gene>
    <name evidence="1" type="ORF">K503DRAFT_868800</name>
</gene>
<dbReference type="AlphaFoldDB" id="A0A1B7MPV8"/>
<dbReference type="Gene3D" id="3.80.10.10">
    <property type="entry name" value="Ribonuclease Inhibitor"/>
    <property type="match status" value="1"/>
</dbReference>
<dbReference type="STRING" id="1314800.A0A1B7MPV8"/>
<evidence type="ECO:0000313" key="1">
    <source>
        <dbReference type="EMBL" id="OAX34629.1"/>
    </source>
</evidence>
<dbReference type="InParanoid" id="A0A1B7MPV8"/>
<accession>A0A1B7MPV8</accession>
<dbReference type="InterPro" id="IPR032675">
    <property type="entry name" value="LRR_dom_sf"/>
</dbReference>
<protein>
    <recommendedName>
        <fullName evidence="3">RNI-like protein</fullName>
    </recommendedName>
</protein>
<evidence type="ECO:0000313" key="2">
    <source>
        <dbReference type="Proteomes" id="UP000092154"/>
    </source>
</evidence>
<dbReference type="Proteomes" id="UP000092154">
    <property type="component" value="Unassembled WGS sequence"/>
</dbReference>